<gene>
    <name evidence="1" type="ORF">F8S09_08980</name>
</gene>
<dbReference type="EMBL" id="WBSL01000003">
    <property type="protein sequence ID" value="MPY66821.1"/>
    <property type="molecule type" value="Genomic_DNA"/>
</dbReference>
<reference evidence="1 2" key="1">
    <citation type="submission" date="2019-10" db="EMBL/GenBank/DDBJ databases">
        <title>Deinococcus sp. isolated from soil.</title>
        <authorList>
            <person name="Li Y."/>
            <person name="Wang J."/>
        </authorList>
    </citation>
    <scope>NUCLEOTIDE SEQUENCE [LARGE SCALE GENOMIC DNA]</scope>
    <source>
        <strain evidence="1 2">SDU3-2</strain>
    </source>
</reference>
<dbReference type="Proteomes" id="UP000484842">
    <property type="component" value="Unassembled WGS sequence"/>
</dbReference>
<protein>
    <submittedName>
        <fullName evidence="1">Uncharacterized protein</fullName>
    </submittedName>
</protein>
<dbReference type="RefSeq" id="WP_152871158.1">
    <property type="nucleotide sequence ID" value="NZ_WBSL01000003.1"/>
</dbReference>
<evidence type="ECO:0000313" key="2">
    <source>
        <dbReference type="Proteomes" id="UP000484842"/>
    </source>
</evidence>
<name>A0A7X1TRW3_9DEIO</name>
<comment type="caution">
    <text evidence="1">The sequence shown here is derived from an EMBL/GenBank/DDBJ whole genome shotgun (WGS) entry which is preliminary data.</text>
</comment>
<keyword evidence="2" id="KW-1185">Reference proteome</keyword>
<proteinExistence type="predicted"/>
<organism evidence="1 2">
    <name type="scientific">Deinococcus terrestris</name>
    <dbReference type="NCBI Taxonomy" id="2651870"/>
    <lineage>
        <taxon>Bacteria</taxon>
        <taxon>Thermotogati</taxon>
        <taxon>Deinococcota</taxon>
        <taxon>Deinococci</taxon>
        <taxon>Deinococcales</taxon>
        <taxon>Deinococcaceae</taxon>
        <taxon>Deinococcus</taxon>
    </lineage>
</organism>
<dbReference type="AlphaFoldDB" id="A0A7X1TRW3"/>
<sequence>MPPSPLSSRLAQARRQVRAAPEDLWPGFRPAEVPLLSFDGEETHLTGADPQEAGWHPHPDGGWRWPGRHPALVANTAVTLPGGALAAGILADGLAELDARRLAALLVHEAFHVHQAAYPSPAWEADELDGLTYPRTDPGVLHARAEEAACLAAALAHPADWKAHACHALAWRQARFAALAPEHVRYERRMETREGLAHFVETRFLDEVSRLDGEQDASATPREWAYRSGAALAHLLARVGDKWQAQVLAGTALDEALGARVGVAERPSPREALRGAGTQAAAKTAADLAALEAEFRALPGPRLVLELGEPWPVVGFDPLNLHALPGGALLHRRYLHLRGPGGEVELVGFPALAWGDSPLRAHRLEVAGLPLDLQPGLQGDRWQLGGEGVRVHVAPGTVTPDGRGGWTVCSGCAPECAPGRLC</sequence>
<evidence type="ECO:0000313" key="1">
    <source>
        <dbReference type="EMBL" id="MPY66821.1"/>
    </source>
</evidence>
<accession>A0A7X1TRW3</accession>